<dbReference type="CDD" id="cd00495">
    <property type="entry name" value="Ribosomal_L25_TL5_CTC"/>
    <property type="match status" value="1"/>
</dbReference>
<dbReference type="InterPro" id="IPR020057">
    <property type="entry name" value="Ribosomal_bL25_b-dom"/>
</dbReference>
<dbReference type="RefSeq" id="WP_322497490.1">
    <property type="nucleotide sequence ID" value="NZ_JARGYT010000014.1"/>
</dbReference>
<organism evidence="8 9">
    <name type="scientific">Candidatus Cyrtobacter comes</name>
    <dbReference type="NCBI Taxonomy" id="675776"/>
    <lineage>
        <taxon>Bacteria</taxon>
        <taxon>Pseudomonadati</taxon>
        <taxon>Pseudomonadota</taxon>
        <taxon>Alphaproteobacteria</taxon>
        <taxon>Rickettsiales</taxon>
        <taxon>Candidatus Midichloriaceae</taxon>
        <taxon>Candidatus Cyrtobacter</taxon>
    </lineage>
</organism>
<comment type="caution">
    <text evidence="8">The sequence shown here is derived from an EMBL/GenBank/DDBJ whole genome shotgun (WGS) entry which is preliminary data.</text>
</comment>
<protein>
    <recommendedName>
        <fullName evidence="5">Large ribosomal subunit protein bL25</fullName>
    </recommendedName>
    <alternativeName>
        <fullName evidence="5">General stress protein CTC</fullName>
    </alternativeName>
</protein>
<evidence type="ECO:0000259" key="6">
    <source>
        <dbReference type="Pfam" id="PF01386"/>
    </source>
</evidence>
<dbReference type="NCBIfam" id="NF004128">
    <property type="entry name" value="PRK05618.1-2"/>
    <property type="match status" value="1"/>
</dbReference>
<dbReference type="EMBL" id="JARGYT010000014">
    <property type="protein sequence ID" value="MDZ5761996.1"/>
    <property type="molecule type" value="Genomic_DNA"/>
</dbReference>
<comment type="function">
    <text evidence="5">This is one of the proteins that binds to the 5S RNA in the ribosome where it forms part of the central protuberance.</text>
</comment>
<keyword evidence="3 5" id="KW-0689">Ribosomal protein</keyword>
<dbReference type="InterPro" id="IPR001021">
    <property type="entry name" value="Ribosomal_bL25_long"/>
</dbReference>
<dbReference type="HAMAP" id="MF_01334">
    <property type="entry name" value="Ribosomal_bL25_CTC"/>
    <property type="match status" value="1"/>
</dbReference>
<evidence type="ECO:0000256" key="1">
    <source>
        <dbReference type="ARBA" id="ARBA00022730"/>
    </source>
</evidence>
<reference evidence="8 9" key="1">
    <citation type="submission" date="2023-02" db="EMBL/GenBank/DDBJ databases">
        <title>Host association and intracellularity evolved multiple times independently in the Rickettsiales.</title>
        <authorList>
            <person name="Castelli M."/>
            <person name="Nardi T."/>
            <person name="Gammuto L."/>
            <person name="Bellinzona G."/>
            <person name="Sabaneyeva E."/>
            <person name="Potekhin A."/>
            <person name="Serra V."/>
            <person name="Petroni G."/>
            <person name="Sassera D."/>
        </authorList>
    </citation>
    <scope>NUCLEOTIDE SEQUENCE [LARGE SCALE GENOMIC DNA]</scope>
    <source>
        <strain evidence="8 9">BOD18</strain>
    </source>
</reference>
<sequence>MTLSFVAKVREVGSKGSLNSLRASGYVPAVLYGAGRNLYLSVNSVQLLKEMSKGGMKSKLLELDLNGEKIFSILKDVQLHPVKDTVEHVDFKEVDLDVETRFPVKVKFLNTDKCIGIKKGGVLNIVCDSIHVLCKPALIPSYVEVDSSLLNIGSSVHLRDIILPEGVTACGDLGVTIASIVGKSSSQSEDKQGAE</sequence>
<accession>A0ABU5L794</accession>
<dbReference type="Gene3D" id="2.40.240.10">
    <property type="entry name" value="Ribosomal Protein L25, Chain P"/>
    <property type="match status" value="1"/>
</dbReference>
<dbReference type="InterPro" id="IPR037121">
    <property type="entry name" value="Ribosomal_bL25_C"/>
</dbReference>
<evidence type="ECO:0000313" key="8">
    <source>
        <dbReference type="EMBL" id="MDZ5761996.1"/>
    </source>
</evidence>
<evidence type="ECO:0000256" key="4">
    <source>
        <dbReference type="ARBA" id="ARBA00023274"/>
    </source>
</evidence>
<keyword evidence="4 5" id="KW-0687">Ribonucleoprotein</keyword>
<keyword evidence="1 5" id="KW-0699">rRNA-binding</keyword>
<keyword evidence="9" id="KW-1185">Reference proteome</keyword>
<dbReference type="Pfam" id="PF01386">
    <property type="entry name" value="Ribosomal_L25p"/>
    <property type="match status" value="1"/>
</dbReference>
<comment type="subunit">
    <text evidence="5">Part of the 50S ribosomal subunit; part of the 5S rRNA/L5/L18/L25 subcomplex. Contacts the 5S rRNA. Binds to the 5S rRNA independently of L5 and L18.</text>
</comment>
<keyword evidence="2 5" id="KW-0694">RNA-binding</keyword>
<dbReference type="InterPro" id="IPR020930">
    <property type="entry name" value="Ribosomal_uL5_bac-type"/>
</dbReference>
<dbReference type="Gene3D" id="2.170.120.20">
    <property type="entry name" value="Ribosomal protein L25, beta domain"/>
    <property type="match status" value="1"/>
</dbReference>
<name>A0ABU5L794_9RICK</name>
<comment type="similarity">
    <text evidence="5">Belongs to the bacterial ribosomal protein bL25 family. CTC subfamily.</text>
</comment>
<dbReference type="Proteomes" id="UP001293791">
    <property type="component" value="Unassembled WGS sequence"/>
</dbReference>
<dbReference type="InterPro" id="IPR029751">
    <property type="entry name" value="Ribosomal_L25_dom"/>
</dbReference>
<dbReference type="GO" id="GO:0005840">
    <property type="term" value="C:ribosome"/>
    <property type="evidence" value="ECO:0007669"/>
    <property type="project" value="UniProtKB-KW"/>
</dbReference>
<gene>
    <name evidence="5" type="primary">rplY</name>
    <name evidence="5" type="synonym">ctc</name>
    <name evidence="8" type="ORF">Cyrtocomes_00361</name>
</gene>
<proteinExistence type="inferred from homology"/>
<dbReference type="NCBIfam" id="TIGR00731">
    <property type="entry name" value="bL25_bact_ctc"/>
    <property type="match status" value="1"/>
</dbReference>
<evidence type="ECO:0000256" key="5">
    <source>
        <dbReference type="HAMAP-Rule" id="MF_01334"/>
    </source>
</evidence>
<dbReference type="Pfam" id="PF14693">
    <property type="entry name" value="Ribosomal_TL5_C"/>
    <property type="match status" value="1"/>
</dbReference>
<evidence type="ECO:0000313" key="9">
    <source>
        <dbReference type="Proteomes" id="UP001293791"/>
    </source>
</evidence>
<dbReference type="PANTHER" id="PTHR33284:SF1">
    <property type="entry name" value="RIBOSOMAL PROTEIN L25_GLN-TRNA SYNTHETASE, ANTI-CODON-BINDING DOMAIN-CONTAINING PROTEIN"/>
    <property type="match status" value="1"/>
</dbReference>
<dbReference type="SUPFAM" id="SSF50715">
    <property type="entry name" value="Ribosomal protein L25-like"/>
    <property type="match status" value="1"/>
</dbReference>
<evidence type="ECO:0000256" key="3">
    <source>
        <dbReference type="ARBA" id="ARBA00022980"/>
    </source>
</evidence>
<evidence type="ECO:0000256" key="2">
    <source>
        <dbReference type="ARBA" id="ARBA00022884"/>
    </source>
</evidence>
<dbReference type="PANTHER" id="PTHR33284">
    <property type="entry name" value="RIBOSOMAL PROTEIN L25/GLN-TRNA SYNTHETASE, ANTI-CODON-BINDING DOMAIN-CONTAINING PROTEIN"/>
    <property type="match status" value="1"/>
</dbReference>
<evidence type="ECO:0000259" key="7">
    <source>
        <dbReference type="Pfam" id="PF14693"/>
    </source>
</evidence>
<dbReference type="InterPro" id="IPR011035">
    <property type="entry name" value="Ribosomal_bL25/Gln-tRNA_synth"/>
</dbReference>
<feature type="domain" description="Large ribosomal subunit protein bL25 beta" evidence="7">
    <location>
        <begin position="102"/>
        <end position="182"/>
    </location>
</feature>
<dbReference type="InterPro" id="IPR020056">
    <property type="entry name" value="Rbsml_bL25/Gln-tRNA_synth_N"/>
</dbReference>
<feature type="domain" description="Large ribosomal subunit protein bL25 L25" evidence="6">
    <location>
        <begin position="7"/>
        <end position="91"/>
    </location>
</feature>